<organism evidence="7 8">
    <name type="scientific">Rhamnella rubrinervis</name>
    <dbReference type="NCBI Taxonomy" id="2594499"/>
    <lineage>
        <taxon>Eukaryota</taxon>
        <taxon>Viridiplantae</taxon>
        <taxon>Streptophyta</taxon>
        <taxon>Embryophyta</taxon>
        <taxon>Tracheophyta</taxon>
        <taxon>Spermatophyta</taxon>
        <taxon>Magnoliopsida</taxon>
        <taxon>eudicotyledons</taxon>
        <taxon>Gunneridae</taxon>
        <taxon>Pentapetalae</taxon>
        <taxon>rosids</taxon>
        <taxon>fabids</taxon>
        <taxon>Rosales</taxon>
        <taxon>Rhamnaceae</taxon>
        <taxon>rhamnoid group</taxon>
        <taxon>Rhamneae</taxon>
        <taxon>Rhamnella</taxon>
    </lineage>
</organism>
<evidence type="ECO:0000256" key="2">
    <source>
        <dbReference type="ARBA" id="ARBA00010095"/>
    </source>
</evidence>
<feature type="transmembrane region" description="Helical" evidence="6">
    <location>
        <begin position="114"/>
        <end position="134"/>
    </location>
</feature>
<dbReference type="GO" id="GO:0016020">
    <property type="term" value="C:membrane"/>
    <property type="evidence" value="ECO:0007669"/>
    <property type="project" value="UniProtKB-SubCell"/>
</dbReference>
<comment type="similarity">
    <text evidence="2">Belongs to the cornichon family.</text>
</comment>
<evidence type="ECO:0008006" key="9">
    <source>
        <dbReference type="Google" id="ProtNLM"/>
    </source>
</evidence>
<evidence type="ECO:0000256" key="3">
    <source>
        <dbReference type="ARBA" id="ARBA00022692"/>
    </source>
</evidence>
<feature type="transmembrane region" description="Helical" evidence="6">
    <location>
        <begin position="71"/>
        <end position="88"/>
    </location>
</feature>
<evidence type="ECO:0000256" key="5">
    <source>
        <dbReference type="ARBA" id="ARBA00023136"/>
    </source>
</evidence>
<gene>
    <name evidence="7" type="ORF">FNV43_RR16514</name>
</gene>
<dbReference type="Proteomes" id="UP000796880">
    <property type="component" value="Unassembled WGS sequence"/>
</dbReference>
<comment type="subcellular location">
    <subcellularLocation>
        <location evidence="1">Membrane</location>
        <topology evidence="1">Multi-pass membrane protein</topology>
    </subcellularLocation>
</comment>
<proteinExistence type="inferred from homology"/>
<evidence type="ECO:0000313" key="7">
    <source>
        <dbReference type="EMBL" id="KAF3442598.1"/>
    </source>
</evidence>
<accession>A0A8K0MDG2</accession>
<keyword evidence="8" id="KW-1185">Reference proteome</keyword>
<dbReference type="EMBL" id="VOIH02000007">
    <property type="protein sequence ID" value="KAF3442598.1"/>
    <property type="molecule type" value="Genomic_DNA"/>
</dbReference>
<feature type="transmembrane region" description="Helical" evidence="6">
    <location>
        <begin position="6"/>
        <end position="27"/>
    </location>
</feature>
<name>A0A8K0MDG2_9ROSA</name>
<dbReference type="Pfam" id="PF03311">
    <property type="entry name" value="Cornichon"/>
    <property type="match status" value="1"/>
</dbReference>
<dbReference type="InterPro" id="IPR003377">
    <property type="entry name" value="Cornichon"/>
</dbReference>
<dbReference type="GO" id="GO:0016192">
    <property type="term" value="P:vesicle-mediated transport"/>
    <property type="evidence" value="ECO:0007669"/>
    <property type="project" value="InterPro"/>
</dbReference>
<dbReference type="AlphaFoldDB" id="A0A8K0MDG2"/>
<protein>
    <recommendedName>
        <fullName evidence="9">Protein cornichon homolog 1</fullName>
    </recommendedName>
</protein>
<dbReference type="PANTHER" id="PTHR12290">
    <property type="entry name" value="CORNICHON-RELATED"/>
    <property type="match status" value="1"/>
</dbReference>
<evidence type="ECO:0000313" key="8">
    <source>
        <dbReference type="Proteomes" id="UP000796880"/>
    </source>
</evidence>
<keyword evidence="5 6" id="KW-0472">Membrane</keyword>
<dbReference type="SMART" id="SM01398">
    <property type="entry name" value="Cornichon"/>
    <property type="match status" value="1"/>
</dbReference>
<evidence type="ECO:0000256" key="1">
    <source>
        <dbReference type="ARBA" id="ARBA00004141"/>
    </source>
</evidence>
<keyword evidence="3 6" id="KW-0812">Transmembrane</keyword>
<keyword evidence="4 6" id="KW-1133">Transmembrane helix</keyword>
<reference evidence="7" key="1">
    <citation type="submission" date="2020-03" db="EMBL/GenBank/DDBJ databases">
        <title>A high-quality chromosome-level genome assembly of a woody plant with both climbing and erect habits, Rhamnella rubrinervis.</title>
        <authorList>
            <person name="Lu Z."/>
            <person name="Yang Y."/>
            <person name="Zhu X."/>
            <person name="Sun Y."/>
        </authorList>
    </citation>
    <scope>NUCLEOTIDE SEQUENCE</scope>
    <source>
        <strain evidence="7">BYM</strain>
        <tissue evidence="7">Leaf</tissue>
    </source>
</reference>
<evidence type="ECO:0000256" key="6">
    <source>
        <dbReference type="SAM" id="Phobius"/>
    </source>
</evidence>
<comment type="caution">
    <text evidence="7">The sequence shown here is derived from an EMBL/GenBank/DDBJ whole genome shotgun (WGS) entry which is preliminary data.</text>
</comment>
<dbReference type="OrthoDB" id="434393at2759"/>
<evidence type="ECO:0000256" key="4">
    <source>
        <dbReference type="ARBA" id="ARBA00022989"/>
    </source>
</evidence>
<sequence length="153" mass="17823">MSWDLIFWITCFAIDLGLLASTFYQLVILTDLESDYMNPYESSSRINSVIVPESIVHGVLCALFLLTWHWFLFLITVPMSCYVAMLFVKRQHLLDVTEVFRLLSGEKRLRKLKLAFYLLLLVIIIFRTFTAGNISPHKSEFGELDIRSSFLEF</sequence>